<dbReference type="AlphaFoldDB" id="A0A7I4CV44"/>
<name>A0A7I4CV44_PHYPA</name>
<reference evidence="1 2" key="2">
    <citation type="journal article" date="2018" name="Plant J.">
        <title>The Physcomitrella patens chromosome-scale assembly reveals moss genome structure and evolution.</title>
        <authorList>
            <person name="Lang D."/>
            <person name="Ullrich K.K."/>
            <person name="Murat F."/>
            <person name="Fuchs J."/>
            <person name="Jenkins J."/>
            <person name="Haas F.B."/>
            <person name="Piednoel M."/>
            <person name="Gundlach H."/>
            <person name="Van Bel M."/>
            <person name="Meyberg R."/>
            <person name="Vives C."/>
            <person name="Morata J."/>
            <person name="Symeonidi A."/>
            <person name="Hiss M."/>
            <person name="Muchero W."/>
            <person name="Kamisugi Y."/>
            <person name="Saleh O."/>
            <person name="Blanc G."/>
            <person name="Decker E.L."/>
            <person name="van Gessel N."/>
            <person name="Grimwood J."/>
            <person name="Hayes R.D."/>
            <person name="Graham S.W."/>
            <person name="Gunter L.E."/>
            <person name="McDaniel S.F."/>
            <person name="Hoernstein S.N.W."/>
            <person name="Larsson A."/>
            <person name="Li F.W."/>
            <person name="Perroud P.F."/>
            <person name="Phillips J."/>
            <person name="Ranjan P."/>
            <person name="Rokshar D.S."/>
            <person name="Rothfels C.J."/>
            <person name="Schneider L."/>
            <person name="Shu S."/>
            <person name="Stevenson D.W."/>
            <person name="Thummler F."/>
            <person name="Tillich M."/>
            <person name="Villarreal Aguilar J.C."/>
            <person name="Widiez T."/>
            <person name="Wong G.K."/>
            <person name="Wymore A."/>
            <person name="Zhang Y."/>
            <person name="Zimmer A.D."/>
            <person name="Quatrano R.S."/>
            <person name="Mayer K.F.X."/>
            <person name="Goodstein D."/>
            <person name="Casacuberta J.M."/>
            <person name="Vandepoele K."/>
            <person name="Reski R."/>
            <person name="Cuming A.C."/>
            <person name="Tuskan G.A."/>
            <person name="Maumus F."/>
            <person name="Salse J."/>
            <person name="Schmutz J."/>
            <person name="Rensing S.A."/>
        </authorList>
    </citation>
    <scope>NUCLEOTIDE SEQUENCE [LARGE SCALE GENOMIC DNA]</scope>
    <source>
        <strain evidence="1 2">cv. Gransden 2004</strain>
    </source>
</reference>
<reference evidence="1" key="3">
    <citation type="submission" date="2020-12" db="UniProtKB">
        <authorList>
            <consortium name="EnsemblPlants"/>
        </authorList>
    </citation>
    <scope>IDENTIFICATION</scope>
</reference>
<dbReference type="Gramene" id="Pp3c27_1500V3.2">
    <property type="protein sequence ID" value="Pp3c27_1500V3.2"/>
    <property type="gene ID" value="Pp3c27_1500"/>
</dbReference>
<accession>A0A7I4CV44</accession>
<keyword evidence="2" id="KW-1185">Reference proteome</keyword>
<sequence length="65" mass="6771">MELTTFANADYGRCSDTKGPISKMSLSLGGGATLNTGIKIPGKATPEYVVELQKASIAYCLTGTQ</sequence>
<protein>
    <submittedName>
        <fullName evidence="1">Uncharacterized protein</fullName>
    </submittedName>
</protein>
<organism evidence="1 2">
    <name type="scientific">Physcomitrium patens</name>
    <name type="common">Spreading-leaved earth moss</name>
    <name type="synonym">Physcomitrella patens</name>
    <dbReference type="NCBI Taxonomy" id="3218"/>
    <lineage>
        <taxon>Eukaryota</taxon>
        <taxon>Viridiplantae</taxon>
        <taxon>Streptophyta</taxon>
        <taxon>Embryophyta</taxon>
        <taxon>Bryophyta</taxon>
        <taxon>Bryophytina</taxon>
        <taxon>Bryopsida</taxon>
        <taxon>Funariidae</taxon>
        <taxon>Funariales</taxon>
        <taxon>Funariaceae</taxon>
        <taxon>Physcomitrium</taxon>
    </lineage>
</organism>
<dbReference type="EnsemblPlants" id="Pp3c27_1500V3.2">
    <property type="protein sequence ID" value="Pp3c27_1500V3.2"/>
    <property type="gene ID" value="Pp3c27_1500"/>
</dbReference>
<reference evidence="1 2" key="1">
    <citation type="journal article" date="2008" name="Science">
        <title>The Physcomitrella genome reveals evolutionary insights into the conquest of land by plants.</title>
        <authorList>
            <person name="Rensing S."/>
            <person name="Lang D."/>
            <person name="Zimmer A."/>
            <person name="Terry A."/>
            <person name="Salamov A."/>
            <person name="Shapiro H."/>
            <person name="Nishiyama T."/>
            <person name="Perroud P.-F."/>
            <person name="Lindquist E."/>
            <person name="Kamisugi Y."/>
            <person name="Tanahashi T."/>
            <person name="Sakakibara K."/>
            <person name="Fujita T."/>
            <person name="Oishi K."/>
            <person name="Shin-I T."/>
            <person name="Kuroki Y."/>
            <person name="Toyoda A."/>
            <person name="Suzuki Y."/>
            <person name="Hashimoto A."/>
            <person name="Yamaguchi K."/>
            <person name="Sugano A."/>
            <person name="Kohara Y."/>
            <person name="Fujiyama A."/>
            <person name="Anterola A."/>
            <person name="Aoki S."/>
            <person name="Ashton N."/>
            <person name="Barbazuk W.B."/>
            <person name="Barker E."/>
            <person name="Bennetzen J."/>
            <person name="Bezanilla M."/>
            <person name="Blankenship R."/>
            <person name="Cho S.H."/>
            <person name="Dutcher S."/>
            <person name="Estelle M."/>
            <person name="Fawcett J.A."/>
            <person name="Gundlach H."/>
            <person name="Hanada K."/>
            <person name="Heyl A."/>
            <person name="Hicks K.A."/>
            <person name="Hugh J."/>
            <person name="Lohr M."/>
            <person name="Mayer K."/>
            <person name="Melkozernov A."/>
            <person name="Murata T."/>
            <person name="Nelson D."/>
            <person name="Pils B."/>
            <person name="Prigge M."/>
            <person name="Reiss B."/>
            <person name="Renner T."/>
            <person name="Rombauts S."/>
            <person name="Rushton P."/>
            <person name="Sanderfoot A."/>
            <person name="Schween G."/>
            <person name="Shiu S.-H."/>
            <person name="Stueber K."/>
            <person name="Theodoulou F.L."/>
            <person name="Tu H."/>
            <person name="Van de Peer Y."/>
            <person name="Verrier P.J."/>
            <person name="Waters E."/>
            <person name="Wood A."/>
            <person name="Yang L."/>
            <person name="Cove D."/>
            <person name="Cuming A."/>
            <person name="Hasebe M."/>
            <person name="Lucas S."/>
            <person name="Mishler D.B."/>
            <person name="Reski R."/>
            <person name="Grigoriev I."/>
            <person name="Quatrano R.S."/>
            <person name="Boore J.L."/>
        </authorList>
    </citation>
    <scope>NUCLEOTIDE SEQUENCE [LARGE SCALE GENOMIC DNA]</scope>
    <source>
        <strain evidence="1 2">cv. Gransden 2004</strain>
    </source>
</reference>
<proteinExistence type="predicted"/>
<dbReference type="EMBL" id="ABEU02000027">
    <property type="status" value="NOT_ANNOTATED_CDS"/>
    <property type="molecule type" value="Genomic_DNA"/>
</dbReference>
<evidence type="ECO:0000313" key="1">
    <source>
        <dbReference type="EnsemblPlants" id="Pp3c27_1500V3.2"/>
    </source>
</evidence>
<evidence type="ECO:0000313" key="2">
    <source>
        <dbReference type="Proteomes" id="UP000006727"/>
    </source>
</evidence>
<dbReference type="Proteomes" id="UP000006727">
    <property type="component" value="Chromosome 27"/>
</dbReference>